<proteinExistence type="predicted"/>
<protein>
    <submittedName>
        <fullName evidence="1">Uncharacterized protein</fullName>
    </submittedName>
</protein>
<organism evidence="1">
    <name type="scientific">Amphimedon queenslandica</name>
    <name type="common">Sponge</name>
    <dbReference type="NCBI Taxonomy" id="400682"/>
    <lineage>
        <taxon>Eukaryota</taxon>
        <taxon>Metazoa</taxon>
        <taxon>Porifera</taxon>
        <taxon>Demospongiae</taxon>
        <taxon>Heteroscleromorpha</taxon>
        <taxon>Haplosclerida</taxon>
        <taxon>Niphatidae</taxon>
        <taxon>Amphimedon</taxon>
    </lineage>
</organism>
<name>A0A1X7SYP4_AMPQE</name>
<accession>A0A1X7SYP4</accession>
<dbReference type="InParanoid" id="A0A1X7SYP4"/>
<reference evidence="1" key="1">
    <citation type="submission" date="2017-05" db="UniProtKB">
        <authorList>
            <consortium name="EnsemblMetazoa"/>
        </authorList>
    </citation>
    <scope>IDENTIFICATION</scope>
</reference>
<sequence>MLTLNMAALEPVGTDSFSYREEKKVDDENDGVTNDSKITDEEFYESLADKHSIMKYTSK</sequence>
<dbReference type="EnsemblMetazoa" id="Aqu2.1.07299_001">
    <property type="protein sequence ID" value="Aqu2.1.07299_001"/>
    <property type="gene ID" value="Aqu2.1.07299"/>
</dbReference>
<evidence type="ECO:0000313" key="1">
    <source>
        <dbReference type="EnsemblMetazoa" id="Aqu2.1.07299_001"/>
    </source>
</evidence>
<dbReference type="AlphaFoldDB" id="A0A1X7SYP4"/>